<proteinExistence type="predicted"/>
<evidence type="ECO:0000256" key="1">
    <source>
        <dbReference type="SAM" id="MobiDB-lite"/>
    </source>
</evidence>
<dbReference type="Proteomes" id="UP001176961">
    <property type="component" value="Unassembled WGS sequence"/>
</dbReference>
<dbReference type="EMBL" id="CATQJL010000112">
    <property type="protein sequence ID" value="CAJ0592428.1"/>
    <property type="molecule type" value="Genomic_DNA"/>
</dbReference>
<protein>
    <submittedName>
        <fullName evidence="2">Uncharacterized protein</fullName>
    </submittedName>
</protein>
<feature type="region of interest" description="Disordered" evidence="1">
    <location>
        <begin position="72"/>
        <end position="92"/>
    </location>
</feature>
<evidence type="ECO:0000313" key="2">
    <source>
        <dbReference type="EMBL" id="CAJ0592428.1"/>
    </source>
</evidence>
<organism evidence="2 3">
    <name type="scientific">Cylicocyclus nassatus</name>
    <name type="common">Nematode worm</name>
    <dbReference type="NCBI Taxonomy" id="53992"/>
    <lineage>
        <taxon>Eukaryota</taxon>
        <taxon>Metazoa</taxon>
        <taxon>Ecdysozoa</taxon>
        <taxon>Nematoda</taxon>
        <taxon>Chromadorea</taxon>
        <taxon>Rhabditida</taxon>
        <taxon>Rhabditina</taxon>
        <taxon>Rhabditomorpha</taxon>
        <taxon>Strongyloidea</taxon>
        <taxon>Strongylidae</taxon>
        <taxon>Cylicocyclus</taxon>
    </lineage>
</organism>
<sequence length="129" mass="14011">MARPSAGRPPSPGCGRLEICVNSFESAKNVICKVGVLVAFLTLSSIVWFTGADHSDESLEFDLDQLVNQLPEEERTLPPCPSSGSTSPVDASVMSSSSPSIYTSFLVHQTSRQIHQIPWTSWSCLKIKT</sequence>
<comment type="caution">
    <text evidence="2">The sequence shown here is derived from an EMBL/GenBank/DDBJ whole genome shotgun (WGS) entry which is preliminary data.</text>
</comment>
<keyword evidence="3" id="KW-1185">Reference proteome</keyword>
<accession>A0AA36DS89</accession>
<reference evidence="2" key="1">
    <citation type="submission" date="2023-07" db="EMBL/GenBank/DDBJ databases">
        <authorList>
            <consortium name="CYATHOMIX"/>
        </authorList>
    </citation>
    <scope>NUCLEOTIDE SEQUENCE</scope>
    <source>
        <strain evidence="2">N/A</strain>
    </source>
</reference>
<dbReference type="AlphaFoldDB" id="A0AA36DS89"/>
<name>A0AA36DS89_CYLNA</name>
<gene>
    <name evidence="2" type="ORF">CYNAS_LOCUS4411</name>
</gene>
<evidence type="ECO:0000313" key="3">
    <source>
        <dbReference type="Proteomes" id="UP001176961"/>
    </source>
</evidence>